<evidence type="ECO:0000256" key="1">
    <source>
        <dbReference type="ARBA" id="ARBA00023157"/>
    </source>
</evidence>
<gene>
    <name evidence="4" type="ORF">CXG81DRAFT_11969</name>
</gene>
<keyword evidence="2" id="KW-0732">Signal</keyword>
<reference evidence="5" key="1">
    <citation type="journal article" date="2018" name="Nat. Microbiol.">
        <title>Leveraging single-cell genomics to expand the fungal tree of life.</title>
        <authorList>
            <person name="Ahrendt S.R."/>
            <person name="Quandt C.A."/>
            <person name="Ciobanu D."/>
            <person name="Clum A."/>
            <person name="Salamov A."/>
            <person name="Andreopoulos B."/>
            <person name="Cheng J.F."/>
            <person name="Woyke T."/>
            <person name="Pelin A."/>
            <person name="Henrissat B."/>
            <person name="Reynolds N.K."/>
            <person name="Benny G.L."/>
            <person name="Smith M.E."/>
            <person name="James T.Y."/>
            <person name="Grigoriev I.V."/>
        </authorList>
    </citation>
    <scope>NUCLEOTIDE SEQUENCE [LARGE SCALE GENOMIC DNA]</scope>
    <source>
        <strain evidence="5">ATCC 52028</strain>
    </source>
</reference>
<dbReference type="CDD" id="cd21175">
    <property type="entry name" value="LPMO_AA9"/>
    <property type="match status" value="1"/>
</dbReference>
<evidence type="ECO:0000313" key="5">
    <source>
        <dbReference type="Proteomes" id="UP000274922"/>
    </source>
</evidence>
<dbReference type="PANTHER" id="PTHR33353">
    <property type="entry name" value="PUTATIVE (AFU_ORTHOLOGUE AFUA_1G12560)-RELATED"/>
    <property type="match status" value="1"/>
</dbReference>
<keyword evidence="5" id="KW-1185">Reference proteome</keyword>
<evidence type="ECO:0000313" key="4">
    <source>
        <dbReference type="EMBL" id="RKP01441.1"/>
    </source>
</evidence>
<dbReference type="EMBL" id="ML014172">
    <property type="protein sequence ID" value="RKP01441.1"/>
    <property type="molecule type" value="Genomic_DNA"/>
</dbReference>
<dbReference type="PANTHER" id="PTHR33353:SF34">
    <property type="entry name" value="ENDO-BETA-1,4-GLUCANASE D"/>
    <property type="match status" value="1"/>
</dbReference>
<feature type="signal peptide" evidence="2">
    <location>
        <begin position="1"/>
        <end position="24"/>
    </location>
</feature>
<dbReference type="InterPro" id="IPR049892">
    <property type="entry name" value="AA9"/>
</dbReference>
<protein>
    <recommendedName>
        <fullName evidence="3">Auxiliary Activity family 9 catalytic domain-containing protein</fullName>
    </recommendedName>
</protein>
<name>A0A4P9X8Y1_9FUNG</name>
<dbReference type="AlphaFoldDB" id="A0A4P9X8Y1"/>
<keyword evidence="1" id="KW-1015">Disulfide bond</keyword>
<accession>A0A4P9X8Y1</accession>
<dbReference type="Gene3D" id="2.70.50.70">
    <property type="match status" value="1"/>
</dbReference>
<evidence type="ECO:0000259" key="3">
    <source>
        <dbReference type="Pfam" id="PF03443"/>
    </source>
</evidence>
<dbReference type="Pfam" id="PF03443">
    <property type="entry name" value="AA9"/>
    <property type="match status" value="1"/>
</dbReference>
<sequence>MNWLARTAALAALAAAFVATCADAHGIVLQVVYDGYGHPGYDPKEANLNPPGVVGWKVEAGMNGSPVVNDAFAKPDIVCGKDATPAQNSITVKAGTKITVQRSKWPDTHHGVVMDYLASCNGPCAKAEATSLKFVKLDEKGMIEASKVPGKAGLWATDEMLAAGSAWTITLPKGIKDGEYVLRHEIIALHGAEKDNFTEAYPQCINLIVTGGDPSAPAELPGIPATAFYTDIPKTTNIYADLKSYTLPGPPVWS</sequence>
<proteinExistence type="predicted"/>
<dbReference type="InterPro" id="IPR005103">
    <property type="entry name" value="AA9_LPMO"/>
</dbReference>
<feature type="chain" id="PRO_5020402879" description="Auxiliary Activity family 9 catalytic domain-containing protein" evidence="2">
    <location>
        <begin position="25"/>
        <end position="254"/>
    </location>
</feature>
<feature type="non-terminal residue" evidence="4">
    <location>
        <position position="254"/>
    </location>
</feature>
<organism evidence="4 5">
    <name type="scientific">Caulochytrium protostelioides</name>
    <dbReference type="NCBI Taxonomy" id="1555241"/>
    <lineage>
        <taxon>Eukaryota</taxon>
        <taxon>Fungi</taxon>
        <taxon>Fungi incertae sedis</taxon>
        <taxon>Chytridiomycota</taxon>
        <taxon>Chytridiomycota incertae sedis</taxon>
        <taxon>Chytridiomycetes</taxon>
        <taxon>Caulochytriales</taxon>
        <taxon>Caulochytriaceae</taxon>
        <taxon>Caulochytrium</taxon>
    </lineage>
</organism>
<dbReference type="Proteomes" id="UP000274922">
    <property type="component" value="Unassembled WGS sequence"/>
</dbReference>
<dbReference type="OrthoDB" id="4849160at2759"/>
<feature type="domain" description="Auxiliary Activity family 9 catalytic" evidence="3">
    <location>
        <begin position="25"/>
        <end position="242"/>
    </location>
</feature>
<evidence type="ECO:0000256" key="2">
    <source>
        <dbReference type="SAM" id="SignalP"/>
    </source>
</evidence>
<dbReference type="STRING" id="1555241.A0A4P9X8Y1"/>